<keyword evidence="2" id="KW-1185">Reference proteome</keyword>
<comment type="caution">
    <text evidence="1">The sequence shown here is derived from an EMBL/GenBank/DDBJ whole genome shotgun (WGS) entry which is preliminary data.</text>
</comment>
<sequence length="414" mass="45980">MEGTPCVKLRINLQPSHSLVFDLSGTNPFDLLLEVDRFRGDGGGWRSITLLLNGSLLDVPHALTNGLLELIDLDADCKFVFKSKDEGIARPTLSTQPSDSFDIVYLEEDSLVTLRPEDDNLTTSAPSAQPKNRVLTLLTRESGGRRKAQKIIPLRISETIKHLLKPGCRYRLQTTSIDLGVTWWRYGSQGELAIKDVPMELLPPSEPATMVATQVCHRDFSVVESLPVPPSVYISLALSPPVVYRSGDPTPTLEISITNTADQPVTMISFGSQPHISPTHTQSNNHARVISTGAKISLENFSITHMATGKEMVQESYTCVLQIGWQRRQFTTLEPGVPLVQEIDFLKNATAIRAGMDAGEYKLRLRARDVWWHWGTKEEILEGKPGTKRLPGGPKPPLILASEDEVIFRFKEHT</sequence>
<dbReference type="Proteomes" id="UP000593566">
    <property type="component" value="Unassembled WGS sequence"/>
</dbReference>
<evidence type="ECO:0000313" key="1">
    <source>
        <dbReference type="EMBL" id="KAF6222403.1"/>
    </source>
</evidence>
<dbReference type="RefSeq" id="XP_037151838.1">
    <property type="nucleotide sequence ID" value="XM_037292419.1"/>
</dbReference>
<organism evidence="1 2">
    <name type="scientific">Letharia lupina</name>
    <dbReference type="NCBI Taxonomy" id="560253"/>
    <lineage>
        <taxon>Eukaryota</taxon>
        <taxon>Fungi</taxon>
        <taxon>Dikarya</taxon>
        <taxon>Ascomycota</taxon>
        <taxon>Pezizomycotina</taxon>
        <taxon>Lecanoromycetes</taxon>
        <taxon>OSLEUM clade</taxon>
        <taxon>Lecanoromycetidae</taxon>
        <taxon>Lecanorales</taxon>
        <taxon>Lecanorineae</taxon>
        <taxon>Parmeliaceae</taxon>
        <taxon>Letharia</taxon>
    </lineage>
</organism>
<name>A0A8H6CF42_9LECA</name>
<reference evidence="1 2" key="1">
    <citation type="journal article" date="2020" name="Genomics">
        <title>Complete, high-quality genomes from long-read metagenomic sequencing of two wolf lichen thalli reveals enigmatic genome architecture.</title>
        <authorList>
            <person name="McKenzie S.K."/>
            <person name="Walston R.F."/>
            <person name="Allen J.L."/>
        </authorList>
    </citation>
    <scope>NUCLEOTIDE SEQUENCE [LARGE SCALE GENOMIC DNA]</scope>
    <source>
        <strain evidence="1">WasteWater1</strain>
    </source>
</reference>
<dbReference type="EMBL" id="JACCJB010000012">
    <property type="protein sequence ID" value="KAF6222403.1"/>
    <property type="molecule type" value="Genomic_DNA"/>
</dbReference>
<proteinExistence type="predicted"/>
<evidence type="ECO:0000313" key="2">
    <source>
        <dbReference type="Proteomes" id="UP000593566"/>
    </source>
</evidence>
<protein>
    <submittedName>
        <fullName evidence="1">Uncharacterized protein</fullName>
    </submittedName>
</protein>
<dbReference type="AlphaFoldDB" id="A0A8H6CF42"/>
<gene>
    <name evidence="1" type="ORF">HO133_001489</name>
</gene>
<accession>A0A8H6CF42</accession>
<dbReference type="GeneID" id="59329905"/>